<dbReference type="PANTHER" id="PTHR23216:SF1">
    <property type="entry name" value="NUCLEOLAR AND COILED-BODY PHOSPHOPROTEIN 1"/>
    <property type="match status" value="1"/>
</dbReference>
<reference evidence="3 4" key="1">
    <citation type="submission" date="2013-11" db="EMBL/GenBank/DDBJ databases">
        <title>Opisthorchis viverrini - life in the bile duct.</title>
        <authorList>
            <person name="Young N.D."/>
            <person name="Nagarajan N."/>
            <person name="Lin S.J."/>
            <person name="Korhonen P.K."/>
            <person name="Jex A.R."/>
            <person name="Hall R.S."/>
            <person name="Safavi-Hemami H."/>
            <person name="Kaewkong W."/>
            <person name="Bertrand D."/>
            <person name="Gao S."/>
            <person name="Seet Q."/>
            <person name="Wongkham S."/>
            <person name="Teh B.T."/>
            <person name="Wongkham C."/>
            <person name="Intapan P.M."/>
            <person name="Maleewong W."/>
            <person name="Yang X."/>
            <person name="Hu M."/>
            <person name="Wang Z."/>
            <person name="Hofmann A."/>
            <person name="Sternberg P.W."/>
            <person name="Tan P."/>
            <person name="Wang J."/>
            <person name="Gasser R.B."/>
        </authorList>
    </citation>
    <scope>NUCLEOTIDE SEQUENCE [LARGE SCALE GENOMIC DNA]</scope>
</reference>
<name>A0A074Z715_OPIVI</name>
<dbReference type="Pfam" id="PF05022">
    <property type="entry name" value="SRP40_C"/>
    <property type="match status" value="1"/>
</dbReference>
<feature type="compositionally biased region" description="Basic residues" evidence="1">
    <location>
        <begin position="110"/>
        <end position="124"/>
    </location>
</feature>
<feature type="domain" description="Srp40 C-terminal" evidence="2">
    <location>
        <begin position="298"/>
        <end position="370"/>
    </location>
</feature>
<keyword evidence="4" id="KW-1185">Reference proteome</keyword>
<feature type="non-terminal residue" evidence="3">
    <location>
        <position position="1"/>
    </location>
</feature>
<organism evidence="3 4">
    <name type="scientific">Opisthorchis viverrini</name>
    <name type="common">Southeast Asian liver fluke</name>
    <dbReference type="NCBI Taxonomy" id="6198"/>
    <lineage>
        <taxon>Eukaryota</taxon>
        <taxon>Metazoa</taxon>
        <taxon>Spiralia</taxon>
        <taxon>Lophotrochozoa</taxon>
        <taxon>Platyhelminthes</taxon>
        <taxon>Trematoda</taxon>
        <taxon>Digenea</taxon>
        <taxon>Opisthorchiida</taxon>
        <taxon>Opisthorchiata</taxon>
        <taxon>Opisthorchiidae</taxon>
        <taxon>Opisthorchis</taxon>
    </lineage>
</organism>
<dbReference type="OrthoDB" id="5599646at2759"/>
<dbReference type="PANTHER" id="PTHR23216">
    <property type="entry name" value="NUCLEOLAR AND COILED-BODY PHOSPHOPROTEIN 1"/>
    <property type="match status" value="1"/>
</dbReference>
<dbReference type="GO" id="GO:0005654">
    <property type="term" value="C:nucleoplasm"/>
    <property type="evidence" value="ECO:0007669"/>
    <property type="project" value="TreeGrafter"/>
</dbReference>
<feature type="region of interest" description="Disordered" evidence="1">
    <location>
        <begin position="102"/>
        <end position="173"/>
    </location>
</feature>
<dbReference type="GeneID" id="20328912"/>
<dbReference type="EMBL" id="KL596871">
    <property type="protein sequence ID" value="KER22981.1"/>
    <property type="molecule type" value="Genomic_DNA"/>
</dbReference>
<evidence type="ECO:0000313" key="4">
    <source>
        <dbReference type="Proteomes" id="UP000054324"/>
    </source>
</evidence>
<dbReference type="AlphaFoldDB" id="A0A074Z715"/>
<feature type="compositionally biased region" description="Low complexity" evidence="1">
    <location>
        <begin position="188"/>
        <end position="208"/>
    </location>
</feature>
<accession>A0A074Z715</accession>
<dbReference type="KEGG" id="ovi:T265_14746"/>
<dbReference type="STRING" id="6198.A0A074Z715"/>
<dbReference type="Proteomes" id="UP000054324">
    <property type="component" value="Unassembled WGS sequence"/>
</dbReference>
<gene>
    <name evidence="3" type="ORF">T265_14746</name>
</gene>
<protein>
    <recommendedName>
        <fullName evidence="2">Srp40 C-terminal domain-containing protein</fullName>
    </recommendedName>
</protein>
<proteinExistence type="predicted"/>
<dbReference type="GO" id="GO:0005730">
    <property type="term" value="C:nucleolus"/>
    <property type="evidence" value="ECO:0007669"/>
    <property type="project" value="InterPro"/>
</dbReference>
<dbReference type="CTD" id="20328912"/>
<feature type="non-terminal residue" evidence="3">
    <location>
        <position position="372"/>
    </location>
</feature>
<feature type="region of interest" description="Disordered" evidence="1">
    <location>
        <begin position="188"/>
        <end position="210"/>
    </location>
</feature>
<dbReference type="InterPro" id="IPR007718">
    <property type="entry name" value="Srp40_C"/>
</dbReference>
<evidence type="ECO:0000259" key="2">
    <source>
        <dbReference type="Pfam" id="PF05022"/>
    </source>
</evidence>
<sequence length="372" mass="39466">NIALLVSDADDIILPDGLVCISHLQGVECLCENGPEQLFEPVLPVVQTRNRFICQGPSLRCYRYMSRKPCCCAPRTLKNFHCLTISVFKPLCESGGSSGPVPNAENMKNARNHPNKTPSTHKTKQTTNHKSPASSSDSDSSDEDVPVARKPAGATTGAGASKPMTPATKGVVSAAGGGKGLSAAVASSKRPAVSSSDSDSNENDVSVSKEPARVVDTSNGVLCGFKSFPLGVGAAGKRSINSSDGTSNAKRHKFDVSDMVDVDCGRRSLPAVSNTFNGVDVSGKSGSLSNHKGRQSFPFRRVPDDIEVVDPRLSNNSYEAKPNSRGAWGERAYKDFQFTSGKSFKHEKTKKKRGNYAGGALSTAVSSYKFDD</sequence>
<evidence type="ECO:0000256" key="1">
    <source>
        <dbReference type="SAM" id="MobiDB-lite"/>
    </source>
</evidence>
<evidence type="ECO:0000313" key="3">
    <source>
        <dbReference type="EMBL" id="KER22981.1"/>
    </source>
</evidence>
<dbReference type="RefSeq" id="XP_009173302.1">
    <property type="nucleotide sequence ID" value="XM_009175038.1"/>
</dbReference>
<dbReference type="InterPro" id="IPR039191">
    <property type="entry name" value="Nopp140-like"/>
</dbReference>